<protein>
    <submittedName>
        <fullName evidence="9">Blue light receptor</fullName>
    </submittedName>
</protein>
<dbReference type="SUPFAM" id="SSF57716">
    <property type="entry name" value="Glucocorticoid receptor-like (DNA-binding domain)"/>
    <property type="match status" value="1"/>
</dbReference>
<dbReference type="GO" id="GO:0006355">
    <property type="term" value="P:regulation of DNA-templated transcription"/>
    <property type="evidence" value="ECO:0007669"/>
    <property type="project" value="InterPro"/>
</dbReference>
<reference evidence="9" key="2">
    <citation type="submission" date="2020-02" db="EMBL/GenBank/DDBJ databases">
        <authorList>
            <person name="Gilchrist C.L.M."/>
            <person name="Chooi Y.-H."/>
        </authorList>
    </citation>
    <scope>NUCLEOTIDE SEQUENCE</scope>
    <source>
        <strain evidence="9">MST-FP2251</strain>
    </source>
</reference>
<keyword evidence="10" id="KW-1185">Reference proteome</keyword>
<evidence type="ECO:0000256" key="1">
    <source>
        <dbReference type="ARBA" id="ARBA00022723"/>
    </source>
</evidence>
<dbReference type="CDD" id="cd00202">
    <property type="entry name" value="ZnF_GATA"/>
    <property type="match status" value="1"/>
</dbReference>
<evidence type="ECO:0000256" key="6">
    <source>
        <dbReference type="PROSITE-ProRule" id="PRU00094"/>
    </source>
</evidence>
<gene>
    <name evidence="9" type="primary">WC1_1</name>
    <name evidence="9" type="ORF">FE257_000667</name>
</gene>
<sequence length="140" mass="15662">MSIIFDVWRHSQSCSRLDGNADLTYTRSPVTACSEADGIEGRHQVRTKAGVAIIESCKQEPIEGVATASHSDFSSIVKPKHKSLQPKEQPPKNGCANCRTHETPEWRRGRSGKRNLCNACGLRWFKEKRRAASQNKAKKK</sequence>
<feature type="domain" description="GATA-type" evidence="8">
    <location>
        <begin position="95"/>
        <end position="122"/>
    </location>
</feature>
<evidence type="ECO:0000313" key="10">
    <source>
        <dbReference type="Proteomes" id="UP001194746"/>
    </source>
</evidence>
<dbReference type="PROSITE" id="PS50114">
    <property type="entry name" value="GATA_ZN_FINGER_2"/>
    <property type="match status" value="1"/>
</dbReference>
<comment type="caution">
    <text evidence="9">The sequence shown here is derived from an EMBL/GenBank/DDBJ whole genome shotgun (WGS) entry which is preliminary data.</text>
</comment>
<evidence type="ECO:0000256" key="4">
    <source>
        <dbReference type="ARBA" id="ARBA00023015"/>
    </source>
</evidence>
<dbReference type="PROSITE" id="PS00344">
    <property type="entry name" value="GATA_ZN_FINGER_1"/>
    <property type="match status" value="1"/>
</dbReference>
<dbReference type="SMART" id="SM00401">
    <property type="entry name" value="ZnF_GATA"/>
    <property type="match status" value="1"/>
</dbReference>
<dbReference type="PANTHER" id="PTHR47172:SF24">
    <property type="entry name" value="GATA ZINC FINGER DOMAIN-CONTAINING PROTEIN 14-RELATED"/>
    <property type="match status" value="1"/>
</dbReference>
<accession>A0AAD4CEQ6</accession>
<dbReference type="Proteomes" id="UP001194746">
    <property type="component" value="Unassembled WGS sequence"/>
</dbReference>
<dbReference type="PANTHER" id="PTHR47172">
    <property type="entry name" value="OS01G0976800 PROTEIN"/>
    <property type="match status" value="1"/>
</dbReference>
<evidence type="ECO:0000256" key="2">
    <source>
        <dbReference type="ARBA" id="ARBA00022771"/>
    </source>
</evidence>
<organism evidence="9 10">
    <name type="scientific">Aspergillus nanangensis</name>
    <dbReference type="NCBI Taxonomy" id="2582783"/>
    <lineage>
        <taxon>Eukaryota</taxon>
        <taxon>Fungi</taxon>
        <taxon>Dikarya</taxon>
        <taxon>Ascomycota</taxon>
        <taxon>Pezizomycotina</taxon>
        <taxon>Eurotiomycetes</taxon>
        <taxon>Eurotiomycetidae</taxon>
        <taxon>Eurotiales</taxon>
        <taxon>Aspergillaceae</taxon>
        <taxon>Aspergillus</taxon>
        <taxon>Aspergillus subgen. Circumdati</taxon>
    </lineage>
</organism>
<dbReference type="AlphaFoldDB" id="A0AAD4CEQ6"/>
<dbReference type="GO" id="GO:0008270">
    <property type="term" value="F:zinc ion binding"/>
    <property type="evidence" value="ECO:0007669"/>
    <property type="project" value="UniProtKB-KW"/>
</dbReference>
<evidence type="ECO:0000256" key="7">
    <source>
        <dbReference type="SAM" id="MobiDB-lite"/>
    </source>
</evidence>
<dbReference type="EMBL" id="VCAU01000102">
    <property type="protein sequence ID" value="KAF9885141.1"/>
    <property type="molecule type" value="Genomic_DNA"/>
</dbReference>
<proteinExistence type="predicted"/>
<dbReference type="InterPro" id="IPR000679">
    <property type="entry name" value="Znf_GATA"/>
</dbReference>
<dbReference type="GO" id="GO:0043565">
    <property type="term" value="F:sequence-specific DNA binding"/>
    <property type="evidence" value="ECO:0007669"/>
    <property type="project" value="InterPro"/>
</dbReference>
<keyword evidence="3" id="KW-0862">Zinc</keyword>
<dbReference type="InterPro" id="IPR013088">
    <property type="entry name" value="Znf_NHR/GATA"/>
</dbReference>
<evidence type="ECO:0000313" key="9">
    <source>
        <dbReference type="EMBL" id="KAF9885141.1"/>
    </source>
</evidence>
<keyword evidence="1" id="KW-0479">Metal-binding</keyword>
<evidence type="ECO:0000259" key="8">
    <source>
        <dbReference type="PROSITE" id="PS50114"/>
    </source>
</evidence>
<evidence type="ECO:0000256" key="3">
    <source>
        <dbReference type="ARBA" id="ARBA00022833"/>
    </source>
</evidence>
<name>A0AAD4CEQ6_ASPNN</name>
<keyword evidence="5" id="KW-0804">Transcription</keyword>
<evidence type="ECO:0000256" key="5">
    <source>
        <dbReference type="ARBA" id="ARBA00023163"/>
    </source>
</evidence>
<keyword evidence="2 6" id="KW-0863">Zinc-finger</keyword>
<keyword evidence="9" id="KW-0675">Receptor</keyword>
<keyword evidence="4" id="KW-0805">Transcription regulation</keyword>
<dbReference type="Pfam" id="PF00320">
    <property type="entry name" value="GATA"/>
    <property type="match status" value="1"/>
</dbReference>
<feature type="region of interest" description="Disordered" evidence="7">
    <location>
        <begin position="69"/>
        <end position="99"/>
    </location>
</feature>
<dbReference type="Gene3D" id="3.30.50.10">
    <property type="entry name" value="Erythroid Transcription Factor GATA-1, subunit A"/>
    <property type="match status" value="1"/>
</dbReference>
<reference evidence="9" key="1">
    <citation type="journal article" date="2019" name="Beilstein J. Org. Chem.">
        <title>Nanangenines: drimane sesquiterpenoids as the dominant metabolite cohort of a novel Australian fungus, Aspergillus nanangensis.</title>
        <authorList>
            <person name="Lacey H.J."/>
            <person name="Gilchrist C.L.M."/>
            <person name="Crombie A."/>
            <person name="Kalaitzis J.A."/>
            <person name="Vuong D."/>
            <person name="Rutledge P.J."/>
            <person name="Turner P."/>
            <person name="Pitt J.I."/>
            <person name="Lacey E."/>
            <person name="Chooi Y.H."/>
            <person name="Piggott A.M."/>
        </authorList>
    </citation>
    <scope>NUCLEOTIDE SEQUENCE</scope>
    <source>
        <strain evidence="9">MST-FP2251</strain>
    </source>
</reference>